<gene>
    <name evidence="3" type="ORF">V1I91_19960</name>
</gene>
<feature type="compositionally biased region" description="Acidic residues" evidence="1">
    <location>
        <begin position="639"/>
        <end position="649"/>
    </location>
</feature>
<name>A0ABU7J0M3_9FLAO</name>
<keyword evidence="4" id="KW-1185">Reference proteome</keyword>
<protein>
    <submittedName>
        <fullName evidence="3">ATP-binding protein</fullName>
    </submittedName>
</protein>
<dbReference type="CDD" id="cd01127">
    <property type="entry name" value="TrwB_TraG_TraD_VirD4"/>
    <property type="match status" value="1"/>
</dbReference>
<sequence length="649" mass="74693">MLNDAVLHIGNIESVRGRVVEVRVNKSKNSSHLLYDGQIVKGISVGSYVKILKGFEELIGKVDEEFITEDKLVSQKDYKQEKARIKRILRLSLIGYFENRVFKQGVKELPLIENEAFLLTAEEFSRVHNFIKTINGKPDERLQIGVLSNETGTPIGVGVNSLFASHIGIFGNTGSGKSYTLASLYHKLFKCYGCKLGFKRNTKFLLIDFNGEYSKGNAITGHKKVFTLNTRLELHKIKPEDKLPLGKEVLFNVEFLSILADATEKTQKPFLKRTVELFNKVHKKGDSVGYFRGILKNQVESLLLMSDKEKSYQIIDYFEQVIDNEGTVELKRKFFEDLDWQNTNHHFYKRKINPTRQLSVAQIRETNIFKEAENYHFPTNDIDIIIHFLYVQLINDLIINKAKNDHIIPAINKLKSKTKDLQKVINFDSEDSLFNDSNFVVLDLNNSNLIIKKTIPMLIASVEYLHQKERYGNSQKSFFNLIIDEAHNILSYTSNRESETWKDYRLETFEEIIKEGRKFGVFLTIASQRPSDISDTIISQLHNYFLHRLINNRDIQAVERTISYLDKVSFDALPILPTGSCVLAGLSAQVPVIINIEEIPKKYEPYNKTIRPTDFWVEDDEDLDADTMPNEETAFSTNEESDDEDDLPF</sequence>
<evidence type="ECO:0000313" key="4">
    <source>
        <dbReference type="Proteomes" id="UP001356308"/>
    </source>
</evidence>
<dbReference type="InterPro" id="IPR008571">
    <property type="entry name" value="HerA-like"/>
</dbReference>
<dbReference type="PANTHER" id="PTHR42957">
    <property type="entry name" value="HELICASE MJ1565-RELATED"/>
    <property type="match status" value="1"/>
</dbReference>
<keyword evidence="3" id="KW-0067">ATP-binding</keyword>
<feature type="domain" description="Helicase HerA central" evidence="2">
    <location>
        <begin position="143"/>
        <end position="331"/>
    </location>
</feature>
<dbReference type="EMBL" id="JAZDDG010000012">
    <property type="protein sequence ID" value="MEE1978363.1"/>
    <property type="molecule type" value="Genomic_DNA"/>
</dbReference>
<reference evidence="3 4" key="1">
    <citation type="submission" date="2024-01" db="EMBL/GenBank/DDBJ databases">
        <title>Maribacter spp. originated from different algae showed divergent polysaccharides utilization ability.</title>
        <authorList>
            <person name="Wang H."/>
            <person name="Wu Y."/>
        </authorList>
    </citation>
    <scope>NUCLEOTIDE SEQUENCE [LARGE SCALE GENOMIC DNA]</scope>
    <source>
        <strain evidence="3 4">PR1</strain>
    </source>
</reference>
<evidence type="ECO:0000259" key="2">
    <source>
        <dbReference type="Pfam" id="PF01935"/>
    </source>
</evidence>
<keyword evidence="3" id="KW-0547">Nucleotide-binding</keyword>
<dbReference type="PANTHER" id="PTHR42957:SF1">
    <property type="entry name" value="HELICASE MJ1565-RELATED"/>
    <property type="match status" value="1"/>
</dbReference>
<feature type="region of interest" description="Disordered" evidence="1">
    <location>
        <begin position="619"/>
        <end position="649"/>
    </location>
</feature>
<organism evidence="3 4">
    <name type="scientific">Maribacter cobaltidurans</name>
    <dbReference type="NCBI Taxonomy" id="1178778"/>
    <lineage>
        <taxon>Bacteria</taxon>
        <taxon>Pseudomonadati</taxon>
        <taxon>Bacteroidota</taxon>
        <taxon>Flavobacteriia</taxon>
        <taxon>Flavobacteriales</taxon>
        <taxon>Flavobacteriaceae</taxon>
        <taxon>Maribacter</taxon>
    </lineage>
</organism>
<dbReference type="GO" id="GO:0005524">
    <property type="term" value="F:ATP binding"/>
    <property type="evidence" value="ECO:0007669"/>
    <property type="project" value="UniProtKB-KW"/>
</dbReference>
<evidence type="ECO:0000313" key="3">
    <source>
        <dbReference type="EMBL" id="MEE1978363.1"/>
    </source>
</evidence>
<dbReference type="SUPFAM" id="SSF52540">
    <property type="entry name" value="P-loop containing nucleoside triphosphate hydrolases"/>
    <property type="match status" value="1"/>
</dbReference>
<accession>A0ABU7J0M3</accession>
<dbReference type="Pfam" id="PF01935">
    <property type="entry name" value="DUF87"/>
    <property type="match status" value="1"/>
</dbReference>
<dbReference type="Proteomes" id="UP001356308">
    <property type="component" value="Unassembled WGS sequence"/>
</dbReference>
<dbReference type="Gene3D" id="3.40.50.300">
    <property type="entry name" value="P-loop containing nucleotide triphosphate hydrolases"/>
    <property type="match status" value="2"/>
</dbReference>
<evidence type="ECO:0000256" key="1">
    <source>
        <dbReference type="SAM" id="MobiDB-lite"/>
    </source>
</evidence>
<dbReference type="InterPro" id="IPR002789">
    <property type="entry name" value="HerA_central"/>
</dbReference>
<proteinExistence type="predicted"/>
<dbReference type="InterPro" id="IPR027417">
    <property type="entry name" value="P-loop_NTPase"/>
</dbReference>
<dbReference type="RefSeq" id="WP_272653014.1">
    <property type="nucleotide sequence ID" value="NZ_JAZDDG010000012.1"/>
</dbReference>
<comment type="caution">
    <text evidence="3">The sequence shown here is derived from an EMBL/GenBank/DDBJ whole genome shotgun (WGS) entry which is preliminary data.</text>
</comment>